<evidence type="ECO:0000313" key="7">
    <source>
        <dbReference type="Proteomes" id="UP000003919"/>
    </source>
</evidence>
<evidence type="ECO:0000313" key="6">
    <source>
        <dbReference type="EMBL" id="EAZ82400.1"/>
    </source>
</evidence>
<comment type="similarity">
    <text evidence="1 5">Belongs to the 5-formyltetrahydrofolate cyclo-ligase family.</text>
</comment>
<dbReference type="Pfam" id="PF01812">
    <property type="entry name" value="5-FTHF_cyc-lig"/>
    <property type="match status" value="1"/>
</dbReference>
<dbReference type="eggNOG" id="COG0212">
    <property type="taxonomic scope" value="Bacteria"/>
</dbReference>
<keyword evidence="2 4" id="KW-0547">Nucleotide-binding</keyword>
<feature type="binding site" evidence="4">
    <location>
        <begin position="136"/>
        <end position="144"/>
    </location>
    <ligand>
        <name>ATP</name>
        <dbReference type="ChEBI" id="CHEBI:30616"/>
    </ligand>
</feature>
<comment type="cofactor">
    <cofactor evidence="5">
        <name>Mg(2+)</name>
        <dbReference type="ChEBI" id="CHEBI:18420"/>
    </cofactor>
</comment>
<dbReference type="GO" id="GO:0009396">
    <property type="term" value="P:folic acid-containing compound biosynthetic process"/>
    <property type="evidence" value="ECO:0007669"/>
    <property type="project" value="TreeGrafter"/>
</dbReference>
<organism evidence="6 7">
    <name type="scientific">Algoriphagus machipongonensis</name>
    <dbReference type="NCBI Taxonomy" id="388413"/>
    <lineage>
        <taxon>Bacteria</taxon>
        <taxon>Pseudomonadati</taxon>
        <taxon>Bacteroidota</taxon>
        <taxon>Cytophagia</taxon>
        <taxon>Cytophagales</taxon>
        <taxon>Cyclobacteriaceae</taxon>
        <taxon>Algoriphagus</taxon>
    </lineage>
</organism>
<comment type="caution">
    <text evidence="6">The sequence shown here is derived from an EMBL/GenBank/DDBJ whole genome shotgun (WGS) entry which is preliminary data.</text>
</comment>
<keyword evidence="3 4" id="KW-0067">ATP-binding</keyword>
<dbReference type="GO" id="GO:0035999">
    <property type="term" value="P:tetrahydrofolate interconversion"/>
    <property type="evidence" value="ECO:0007669"/>
    <property type="project" value="TreeGrafter"/>
</dbReference>
<dbReference type="HOGENOM" id="CLU_066245_0_2_10"/>
<name>A3HW78_9BACT</name>
<protein>
    <recommendedName>
        <fullName evidence="5">5-formyltetrahydrofolate cyclo-ligase</fullName>
        <ecNumber evidence="5">6.3.3.2</ecNumber>
    </recommendedName>
</protein>
<feature type="binding site" evidence="4">
    <location>
        <position position="52"/>
    </location>
    <ligand>
        <name>substrate</name>
    </ligand>
</feature>
<dbReference type="EC" id="6.3.3.2" evidence="5"/>
<dbReference type="GO" id="GO:0005524">
    <property type="term" value="F:ATP binding"/>
    <property type="evidence" value="ECO:0007669"/>
    <property type="project" value="UniProtKB-KW"/>
</dbReference>
<comment type="catalytic activity">
    <reaction evidence="5">
        <text>(6S)-5-formyl-5,6,7,8-tetrahydrofolate + ATP = (6R)-5,10-methenyltetrahydrofolate + ADP + phosphate</text>
        <dbReference type="Rhea" id="RHEA:10488"/>
        <dbReference type="ChEBI" id="CHEBI:30616"/>
        <dbReference type="ChEBI" id="CHEBI:43474"/>
        <dbReference type="ChEBI" id="CHEBI:57455"/>
        <dbReference type="ChEBI" id="CHEBI:57457"/>
        <dbReference type="ChEBI" id="CHEBI:456216"/>
        <dbReference type="EC" id="6.3.3.2"/>
    </reaction>
</comment>
<dbReference type="InterPro" id="IPR002698">
    <property type="entry name" value="FTHF_cligase"/>
</dbReference>
<dbReference type="GO" id="GO:0030272">
    <property type="term" value="F:5-formyltetrahydrofolate cyclo-ligase activity"/>
    <property type="evidence" value="ECO:0007669"/>
    <property type="project" value="UniProtKB-EC"/>
</dbReference>
<evidence type="ECO:0000256" key="4">
    <source>
        <dbReference type="PIRSR" id="PIRSR006806-1"/>
    </source>
</evidence>
<dbReference type="PANTHER" id="PTHR23407:SF1">
    <property type="entry name" value="5-FORMYLTETRAHYDROFOLATE CYCLO-LIGASE"/>
    <property type="match status" value="1"/>
</dbReference>
<proteinExistence type="inferred from homology"/>
<dbReference type="InterPro" id="IPR024185">
    <property type="entry name" value="FTHF_cligase-like_sf"/>
</dbReference>
<feature type="binding site" evidence="4">
    <location>
        <begin position="5"/>
        <end position="9"/>
    </location>
    <ligand>
        <name>ATP</name>
        <dbReference type="ChEBI" id="CHEBI:30616"/>
    </ligand>
</feature>
<reference evidence="6 7" key="1">
    <citation type="journal article" date="2011" name="J. Bacteriol.">
        <title>Complete genome sequence of Algoriphagus sp. PR1, bacterial prey of a colony-forming choanoflagellate.</title>
        <authorList>
            <person name="Alegado R.A."/>
            <person name="Ferriera S."/>
            <person name="Nusbaum C."/>
            <person name="Young S.K."/>
            <person name="Zeng Q."/>
            <person name="Imamovic A."/>
            <person name="Fairclough S.R."/>
            <person name="King N."/>
        </authorList>
    </citation>
    <scope>NUCLEOTIDE SEQUENCE [LARGE SCALE GENOMIC DNA]</scope>
    <source>
        <strain evidence="6 7">PR1</strain>
    </source>
</reference>
<dbReference type="SUPFAM" id="SSF100950">
    <property type="entry name" value="NagB/RpiA/CoA transferase-like"/>
    <property type="match status" value="1"/>
</dbReference>
<gene>
    <name evidence="6" type="ORF">ALPR1_04125</name>
</gene>
<feature type="binding site" evidence="4">
    <location>
        <position position="59"/>
    </location>
    <ligand>
        <name>substrate</name>
    </ligand>
</feature>
<dbReference type="Proteomes" id="UP000003919">
    <property type="component" value="Unassembled WGS sequence"/>
</dbReference>
<evidence type="ECO:0000256" key="5">
    <source>
        <dbReference type="RuleBase" id="RU361279"/>
    </source>
</evidence>
<evidence type="ECO:0000256" key="1">
    <source>
        <dbReference type="ARBA" id="ARBA00010638"/>
    </source>
</evidence>
<dbReference type="Gene3D" id="3.40.50.10420">
    <property type="entry name" value="NagB/RpiA/CoA transferase-like"/>
    <property type="match status" value="1"/>
</dbReference>
<dbReference type="PANTHER" id="PTHR23407">
    <property type="entry name" value="ATPASE INHIBITOR/5-FORMYLTETRAHYDROFOLATE CYCLO-LIGASE"/>
    <property type="match status" value="1"/>
</dbReference>
<dbReference type="AlphaFoldDB" id="A3HW78"/>
<keyword evidence="7" id="KW-1185">Reference proteome</keyword>
<dbReference type="EMBL" id="AAXU02000001">
    <property type="protein sequence ID" value="EAZ82400.1"/>
    <property type="molecule type" value="Genomic_DNA"/>
</dbReference>
<keyword evidence="5" id="KW-0460">Magnesium</keyword>
<keyword evidence="5" id="KW-0479">Metal-binding</keyword>
<dbReference type="RefSeq" id="WP_008198564.1">
    <property type="nucleotide sequence ID" value="NZ_CM001023.1"/>
</dbReference>
<evidence type="ECO:0000256" key="2">
    <source>
        <dbReference type="ARBA" id="ARBA00022741"/>
    </source>
</evidence>
<dbReference type="PIRSF" id="PIRSF006806">
    <property type="entry name" value="FTHF_cligase"/>
    <property type="match status" value="1"/>
</dbReference>
<evidence type="ECO:0000256" key="3">
    <source>
        <dbReference type="ARBA" id="ARBA00022840"/>
    </source>
</evidence>
<dbReference type="STRING" id="388413.ALPR1_04125"/>
<dbReference type="NCBIfam" id="TIGR02727">
    <property type="entry name" value="MTHFS_bact"/>
    <property type="match status" value="1"/>
</dbReference>
<accession>A3HW78</accession>
<sequence>MISEKEQLRKEYKIRRKSLSAEELERKSLAIKKHFETWISMFPKFQHVHIFLPIARQKEVNTIPILEFLLEKGKTLYTSLVVPDTDEMKTVEINRETDYQLDTWGIPVPKNPVFVSPEKIQVILIPLLVVDQKGNRIGFGKGYYDMFLSKLSNDILKVGLSLFPPVAQITSENHDIPLSYCITPEKVLTF</sequence>
<dbReference type="OrthoDB" id="9801938at2"/>
<dbReference type="InterPro" id="IPR037171">
    <property type="entry name" value="NagB/RpiA_transferase-like"/>
</dbReference>
<dbReference type="GO" id="GO:0046872">
    <property type="term" value="F:metal ion binding"/>
    <property type="evidence" value="ECO:0007669"/>
    <property type="project" value="UniProtKB-KW"/>
</dbReference>